<dbReference type="EMBL" id="MZXW01000008">
    <property type="protein sequence ID" value="RXT51580.1"/>
    <property type="molecule type" value="Genomic_DNA"/>
</dbReference>
<keyword evidence="3" id="KW-1185">Reference proteome</keyword>
<protein>
    <submittedName>
        <fullName evidence="2">Uncharacterized protein</fullName>
    </submittedName>
</protein>
<organism evidence="2 3">
    <name type="scientific">Bradyrhizobium betae</name>
    <dbReference type="NCBI Taxonomy" id="244734"/>
    <lineage>
        <taxon>Bacteria</taxon>
        <taxon>Pseudomonadati</taxon>
        <taxon>Pseudomonadota</taxon>
        <taxon>Alphaproteobacteria</taxon>
        <taxon>Hyphomicrobiales</taxon>
        <taxon>Nitrobacteraceae</taxon>
        <taxon>Bradyrhizobium</taxon>
    </lineage>
</organism>
<evidence type="ECO:0000313" key="3">
    <source>
        <dbReference type="Proteomes" id="UP000290819"/>
    </source>
</evidence>
<keyword evidence="1" id="KW-0812">Transmembrane</keyword>
<evidence type="ECO:0000313" key="2">
    <source>
        <dbReference type="EMBL" id="RXT51580.1"/>
    </source>
</evidence>
<dbReference type="Proteomes" id="UP000290819">
    <property type="component" value="Unassembled WGS sequence"/>
</dbReference>
<gene>
    <name evidence="2" type="ORF">B5V03_05035</name>
</gene>
<sequence length="190" mass="20965">MSEGHNLPNLAIGYSVPRLLTLVGAGLVLTLLCAALAFSWQYVKDITTFQIALCYFGIVFFGLVTCKMLWTLISSSEPVVFITRIGIRDTRIADDTISWRSVRDISIFRYRSQKVVVLQLDPLLAERFDGGFLKRVLVLLNKPIGADGVLVNAGGLTMDGERLFDTCKQYWAAGRLAYSGRAAAEPEPVS</sequence>
<name>A0A4Q1VJV8_9BRAD</name>
<reference evidence="2 3" key="1">
    <citation type="submission" date="2017-03" db="EMBL/GenBank/DDBJ databases">
        <authorList>
            <person name="Safronova V.I."/>
            <person name="Sazanova A.L."/>
            <person name="Chirak E.R."/>
        </authorList>
    </citation>
    <scope>NUCLEOTIDE SEQUENCE [LARGE SCALE GENOMIC DNA]</scope>
    <source>
        <strain evidence="2 3">Opo-243</strain>
    </source>
</reference>
<dbReference type="AlphaFoldDB" id="A0A4Q1VJV8"/>
<dbReference type="InterPro" id="IPR048136">
    <property type="entry name" value="STM3941-like"/>
</dbReference>
<accession>A0A4Q1VJV8</accession>
<dbReference type="RefSeq" id="WP_164987789.1">
    <property type="nucleotide sequence ID" value="NZ_MZXW01000008.1"/>
</dbReference>
<keyword evidence="1" id="KW-0472">Membrane</keyword>
<comment type="caution">
    <text evidence="2">The sequence shown here is derived from an EMBL/GenBank/DDBJ whole genome shotgun (WGS) entry which is preliminary data.</text>
</comment>
<feature type="transmembrane region" description="Helical" evidence="1">
    <location>
        <begin position="52"/>
        <end position="73"/>
    </location>
</feature>
<keyword evidence="1" id="KW-1133">Transmembrane helix</keyword>
<feature type="transmembrane region" description="Helical" evidence="1">
    <location>
        <begin position="20"/>
        <end position="40"/>
    </location>
</feature>
<dbReference type="NCBIfam" id="NF041635">
    <property type="entry name" value="STM3941_fam"/>
    <property type="match status" value="1"/>
</dbReference>
<evidence type="ECO:0000256" key="1">
    <source>
        <dbReference type="SAM" id="Phobius"/>
    </source>
</evidence>
<proteinExistence type="predicted"/>